<comment type="caution">
    <text evidence="2">The sequence shown here is derived from an EMBL/GenBank/DDBJ whole genome shotgun (WGS) entry which is preliminary data.</text>
</comment>
<evidence type="ECO:0000256" key="1">
    <source>
        <dbReference type="SAM" id="MobiDB-lite"/>
    </source>
</evidence>
<feature type="compositionally biased region" description="Basic and acidic residues" evidence="1">
    <location>
        <begin position="1161"/>
        <end position="1171"/>
    </location>
</feature>
<protein>
    <submittedName>
        <fullName evidence="2">Uncharacterized protein</fullName>
    </submittedName>
</protein>
<feature type="region of interest" description="Disordered" evidence="1">
    <location>
        <begin position="1050"/>
        <end position="1070"/>
    </location>
</feature>
<feature type="region of interest" description="Disordered" evidence="1">
    <location>
        <begin position="1161"/>
        <end position="1185"/>
    </location>
</feature>
<sequence>MSYLSDRSSYADMLQPSGQSNAIDATFESVFTLAMLNKDEPSFASEPIDVDSEESNACDAEDSTETNSETSSYMKTKIRLATAAKEFSEANEMASRESNNTDPMENSKTDRDHFIYANEKDFTKYYDYDSANMIITDRKKTDNGISMSYQKDNKKLPVFEKHKNHNKTPMNDDKGIVILEDTRGSEPRIYLDNPEDQKSDENSFIKFEDKISKTHSENPIVYEENVSVSLVNRDIAETHSGHLVMSDEKILFKTDNKHVAHTFEENVAYADVRHAISNAAMSAKKTSVEEIDASDIEFAKLHISTLNDAKITSETDEDFDEFCSVEINTTTNPERENVHATYHETLYDKDTSPNESEEESLSHSEETPVQGAQSVKSELYNTNSLNLNISLEKRYSESDIVGDNDNTQEETSIADSAFSSWHLSSNLAQESPTNNNLKLSNHENDVLSEICKGFPHSTHKSNVLSESYKGLSLTTDNKDAEAEVCSENYTVSCTGKDYDISGRLGESILSQSHSSSCNILSGRVDLTSYVQQSVENYKKNNESVTVGSESSSTDETGTMGQLKSDKGESNSGLTYPHSTNFINSVDITKQENGTNRKESSQAYDTIEENIINPVSHYVVDSDISSSDIPVSNEQLASNIDENKSNLSQLFSTISEYEGKNSANMAKGEKSTITDDPSQDDHIINENNTVPALQSTGETFANNNAHFPLYSAYRINILGFDTSQIKTEIKDFEETKGNLLQAGAVDLSFAKLPESPSSNANFSEKDIKSELFPSKVHDSNASSINSANGFINQSAEEQKASIGNQIQPIDTKLEFPVSVDTRNINKGFDKILSFAEPKNSVIEKRLYANADSTYETMQDATMPTTKANCGDDVCIALTDQISKSKNFMSEDITLQMNAADFVEDISAELDLSKSNIPDLCFTISHTNGENSDTLSAANVDISTQDLISCKSVGGEHNNTPNLPKESEVHSLETENIQSAIMQEQNILKADLDRRISPNPYQRENDVVHSSECEIYGNISENEQAMSDSEAESYDEVNYTYIPDESCTDITGKDDLSKASHGAPAPNDDHEINEENAENIPFAYDNEENGVIANENVISGNKSSQDSSVSLNVDRDSILRKTLQLTDDKGNSELIKDEEKLHIDIETDNANGINTQSTEVKGDAYHSKNHGKDLASGITPEKSRKNSIIPDRDRANSIVYFGNTVATKFAFEDASKEGIDVICFRKVSVNNINWEMIESSIMPEENIDQEKQLNVKSKIAKFEALQKQPDALNPDDVYYPTVNIHEPLNAIADEVTEVSNLEMLYAHNSDLKAIEEENYAEPTVMESAIMLKSSTEIYHLEDTRESIADLDDIVIYKDISDETINDNYDIKITENITARYRKNNFGRVSESEMAYSLDENGLALSTTSLHQAYIKRDKTTTEENKDIYTDTASIATNKDTDKEFADVKLMDRRASYFGARTADLLDLEDIEVNTVFENALNVGIIEGDAVNVRTNGMTSNVADAIDISSMFGDIVEMESIKSGTPDIDSFEMKPIDSVDTDSVEAFDFHRASENANRITECDTTTGNEQNAFATTDITFDTSIPSSAGRSLGIYNEAAGDIKQSIGNTKEYDIYSIVPIENYAEDEEIYLFPQETDSLQKSSFLDNTL</sequence>
<organism evidence="2 3">
    <name type="scientific">Halocaridina rubra</name>
    <name type="common">Hawaiian red shrimp</name>
    <dbReference type="NCBI Taxonomy" id="373956"/>
    <lineage>
        <taxon>Eukaryota</taxon>
        <taxon>Metazoa</taxon>
        <taxon>Ecdysozoa</taxon>
        <taxon>Arthropoda</taxon>
        <taxon>Crustacea</taxon>
        <taxon>Multicrustacea</taxon>
        <taxon>Malacostraca</taxon>
        <taxon>Eumalacostraca</taxon>
        <taxon>Eucarida</taxon>
        <taxon>Decapoda</taxon>
        <taxon>Pleocyemata</taxon>
        <taxon>Caridea</taxon>
        <taxon>Atyoidea</taxon>
        <taxon>Atyidae</taxon>
        <taxon>Halocaridina</taxon>
    </lineage>
</organism>
<feature type="compositionally biased region" description="Low complexity" evidence="1">
    <location>
        <begin position="542"/>
        <end position="558"/>
    </location>
</feature>
<dbReference type="Proteomes" id="UP001381693">
    <property type="component" value="Unassembled WGS sequence"/>
</dbReference>
<accession>A0AAN8WPN2</accession>
<dbReference type="EMBL" id="JAXCGZ010017594">
    <property type="protein sequence ID" value="KAK7067916.1"/>
    <property type="molecule type" value="Genomic_DNA"/>
</dbReference>
<feature type="compositionally biased region" description="Acidic residues" evidence="1">
    <location>
        <begin position="48"/>
        <end position="64"/>
    </location>
</feature>
<evidence type="ECO:0000313" key="2">
    <source>
        <dbReference type="EMBL" id="KAK7067916.1"/>
    </source>
</evidence>
<evidence type="ECO:0000313" key="3">
    <source>
        <dbReference type="Proteomes" id="UP001381693"/>
    </source>
</evidence>
<gene>
    <name evidence="2" type="ORF">SK128_006879</name>
</gene>
<feature type="region of interest" description="Disordered" evidence="1">
    <location>
        <begin position="540"/>
        <end position="578"/>
    </location>
</feature>
<reference evidence="2 3" key="1">
    <citation type="submission" date="2023-11" db="EMBL/GenBank/DDBJ databases">
        <title>Halocaridina rubra genome assembly.</title>
        <authorList>
            <person name="Smith C."/>
        </authorList>
    </citation>
    <scope>NUCLEOTIDE SEQUENCE [LARGE SCALE GENOMIC DNA]</scope>
    <source>
        <strain evidence="2">EP-1</strain>
        <tissue evidence="2">Whole</tissue>
    </source>
</reference>
<proteinExistence type="predicted"/>
<feature type="region of interest" description="Disordered" evidence="1">
    <location>
        <begin position="43"/>
        <end position="73"/>
    </location>
</feature>
<name>A0AAN8WPN2_HALRR</name>
<feature type="compositionally biased region" description="Polar residues" evidence="1">
    <location>
        <begin position="569"/>
        <end position="578"/>
    </location>
</feature>
<feature type="region of interest" description="Disordered" evidence="1">
    <location>
        <begin position="346"/>
        <end position="375"/>
    </location>
</feature>
<feature type="region of interest" description="Disordered" evidence="1">
    <location>
        <begin position="87"/>
        <end position="108"/>
    </location>
</feature>
<keyword evidence="3" id="KW-1185">Reference proteome</keyword>